<organism evidence="2 3">
    <name type="scientific">Ignavibacterium album (strain DSM 19864 / JCM 16511 / NBRC 101810 / Mat9-16)</name>
    <dbReference type="NCBI Taxonomy" id="945713"/>
    <lineage>
        <taxon>Bacteria</taxon>
        <taxon>Pseudomonadati</taxon>
        <taxon>Ignavibacteriota</taxon>
        <taxon>Ignavibacteria</taxon>
        <taxon>Ignavibacteriales</taxon>
        <taxon>Ignavibacteriaceae</taxon>
        <taxon>Ignavibacterium</taxon>
    </lineage>
</organism>
<dbReference type="NCBIfam" id="TIGR04183">
    <property type="entry name" value="Por_Secre_tail"/>
    <property type="match status" value="1"/>
</dbReference>
<dbReference type="InterPro" id="IPR026444">
    <property type="entry name" value="Secre_tail"/>
</dbReference>
<dbReference type="Proteomes" id="UP000007394">
    <property type="component" value="Chromosome"/>
</dbReference>
<evidence type="ECO:0000313" key="3">
    <source>
        <dbReference type="Proteomes" id="UP000007394"/>
    </source>
</evidence>
<protein>
    <submittedName>
        <fullName evidence="2">Putative membrane protein</fullName>
    </submittedName>
</protein>
<dbReference type="OrthoDB" id="8981767at2"/>
<dbReference type="RefSeq" id="WP_014561164.1">
    <property type="nucleotide sequence ID" value="NC_017464.1"/>
</dbReference>
<dbReference type="NCBIfam" id="TIGR02913">
    <property type="entry name" value="HAF_rpt"/>
    <property type="match status" value="6"/>
</dbReference>
<dbReference type="eggNOG" id="COG5563">
    <property type="taxonomic scope" value="Bacteria"/>
</dbReference>
<dbReference type="KEGG" id="ial:IALB_2312"/>
<dbReference type="Pfam" id="PF18962">
    <property type="entry name" value="Por_Secre_tail"/>
    <property type="match status" value="1"/>
</dbReference>
<dbReference type="Gene3D" id="2.60.40.4070">
    <property type="match status" value="1"/>
</dbReference>
<proteinExistence type="predicted"/>
<gene>
    <name evidence="2" type="ordered locus">IALB_2312</name>
</gene>
<dbReference type="EMBL" id="CP003418">
    <property type="protein sequence ID" value="AFH50015.1"/>
    <property type="molecule type" value="Genomic_DNA"/>
</dbReference>
<evidence type="ECO:0000313" key="2">
    <source>
        <dbReference type="EMBL" id="AFH50015.1"/>
    </source>
</evidence>
<dbReference type="AlphaFoldDB" id="I0AM08"/>
<reference evidence="2 3" key="1">
    <citation type="journal article" date="2012" name="Front. Microbiol.">
        <title>Complete genome of Ignavibacterium album, a metabolically versatile, flagellated, facultative anaerobe from the phylum Chlorobi.</title>
        <authorList>
            <person name="Liu Z."/>
            <person name="Frigaard N.-U."/>
            <person name="Vogl K."/>
            <person name="Iino T."/>
            <person name="Ohkuma M."/>
            <person name="Overmann J."/>
            <person name="Bryant D.A."/>
        </authorList>
    </citation>
    <scope>NUCLEOTIDE SEQUENCE [LARGE SCALE GENOMIC DNA]</scope>
    <source>
        <strain evidence="3">DSM 19864 / JCM 16511 / NBRC 101810 / Mat9-16</strain>
    </source>
</reference>
<name>I0AM08_IGNAJ</name>
<sequence length="447" mass="47578">MKISSLIVITFLLLTPFFIKVNAQSLTWLGTLGGNTSEASDVSSDGSTVVGTTQDSGGMYIGFAWQDFTGSMVNLGTLGGNYSGAAGVSDFGANIAGTTRDSLFKTRAFIYANGVMFDIDPLGLFEHVYANDISPDGNIVVGFYQDSNLNDRAYYYFAGSFLSDIGTLGGESSQATAISGGVNPIIVGISQTGNFEFHAFKKVGNQMDDLGTLGGDFSMATNISENQDFIVGYSNGSNHNDHAFLWTASGGMQDLGTLGGNKSSASSVSDNGIVVGWSRTETGMANAFIWSADSGMQNLNTLYSNLIPVTGKLIIAESISANGRYIVGTGYQSNPELVEAFLLDRGNLSSVDKDKDLPKEFSLAQNCPNPFNPSTKIKYVIPNGVRNLVTLKVHDILGNEVATLVNEEKPAGVYAVEFDASNLSSGIYFYKINAGSFSETKKMILLR</sequence>
<dbReference type="STRING" id="945713.IALB_2312"/>
<dbReference type="HOGENOM" id="CLU_036705_0_0_10"/>
<evidence type="ECO:0000259" key="1">
    <source>
        <dbReference type="Pfam" id="PF18962"/>
    </source>
</evidence>
<keyword evidence="3" id="KW-1185">Reference proteome</keyword>
<dbReference type="InterPro" id="IPR014262">
    <property type="entry name" value="HAF_rpt"/>
</dbReference>
<accession>I0AM08</accession>
<feature type="domain" description="Secretion system C-terminal sorting" evidence="1">
    <location>
        <begin position="368"/>
        <end position="444"/>
    </location>
</feature>